<dbReference type="InterPro" id="IPR021683">
    <property type="entry name" value="DUF3267"/>
</dbReference>
<proteinExistence type="predicted"/>
<dbReference type="Pfam" id="PF11667">
    <property type="entry name" value="DUF3267"/>
    <property type="match status" value="1"/>
</dbReference>
<dbReference type="RefSeq" id="WP_090079755.1">
    <property type="nucleotide sequence ID" value="NZ_FOMR01000001.1"/>
</dbReference>
<gene>
    <name evidence="2" type="ORF">SAMN05216238_10114</name>
</gene>
<keyword evidence="3" id="KW-1185">Reference proteome</keyword>
<feature type="transmembrane region" description="Helical" evidence="1">
    <location>
        <begin position="51"/>
        <end position="76"/>
    </location>
</feature>
<feature type="transmembrane region" description="Helical" evidence="1">
    <location>
        <begin position="133"/>
        <end position="154"/>
    </location>
</feature>
<organism evidence="2 3">
    <name type="scientific">Lentibacillus persicus</name>
    <dbReference type="NCBI Taxonomy" id="640948"/>
    <lineage>
        <taxon>Bacteria</taxon>
        <taxon>Bacillati</taxon>
        <taxon>Bacillota</taxon>
        <taxon>Bacilli</taxon>
        <taxon>Bacillales</taxon>
        <taxon>Bacillaceae</taxon>
        <taxon>Lentibacillus</taxon>
    </lineage>
</organism>
<evidence type="ECO:0000313" key="2">
    <source>
        <dbReference type="EMBL" id="SFD36705.1"/>
    </source>
</evidence>
<feature type="transmembrane region" description="Helical" evidence="1">
    <location>
        <begin position="18"/>
        <end position="39"/>
    </location>
</feature>
<dbReference type="EMBL" id="FOMR01000001">
    <property type="protein sequence ID" value="SFD36705.1"/>
    <property type="molecule type" value="Genomic_DNA"/>
</dbReference>
<accession>A0A1I1RR04</accession>
<keyword evidence="1" id="KW-0472">Membrane</keyword>
<sequence>MNCWQIINFNKEFGINRLYLQSFLIGLLSFIILYIPFSIKHGTSTIDETGVWPLIIALCLLPFLHSFTHILPLILMNKQARLIYKRDALLFPIVNYYTKKYVSKKASLFAAMAPTLLITVPGVAATFLFSDFYVYFLIFTSVHTALTFTDFIYIRYIVKAPKRSYIENSNNEITILISKENESAI</sequence>
<name>A0A1I1RR04_9BACI</name>
<reference evidence="3" key="1">
    <citation type="submission" date="2016-10" db="EMBL/GenBank/DDBJ databases">
        <authorList>
            <person name="Varghese N."/>
            <person name="Submissions S."/>
        </authorList>
    </citation>
    <scope>NUCLEOTIDE SEQUENCE [LARGE SCALE GENOMIC DNA]</scope>
    <source>
        <strain evidence="3">DSM 22530</strain>
    </source>
</reference>
<dbReference type="OrthoDB" id="2360495at2"/>
<protein>
    <submittedName>
        <fullName evidence="2">Putative zincin peptidase</fullName>
    </submittedName>
</protein>
<keyword evidence="1" id="KW-0812">Transmembrane</keyword>
<dbReference type="Proteomes" id="UP000199474">
    <property type="component" value="Unassembled WGS sequence"/>
</dbReference>
<feature type="transmembrane region" description="Helical" evidence="1">
    <location>
        <begin position="106"/>
        <end position="127"/>
    </location>
</feature>
<evidence type="ECO:0000256" key="1">
    <source>
        <dbReference type="SAM" id="Phobius"/>
    </source>
</evidence>
<dbReference type="AlphaFoldDB" id="A0A1I1RR04"/>
<evidence type="ECO:0000313" key="3">
    <source>
        <dbReference type="Proteomes" id="UP000199474"/>
    </source>
</evidence>
<dbReference type="STRING" id="640948.SAMN05216238_10114"/>
<keyword evidence="1" id="KW-1133">Transmembrane helix</keyword>